<dbReference type="EMBL" id="JAGTAR010000014">
    <property type="protein sequence ID" value="MBR8536008.1"/>
    <property type="molecule type" value="Genomic_DNA"/>
</dbReference>
<organism evidence="2 3">
    <name type="scientific">Carboxylicivirga sediminis</name>
    <dbReference type="NCBI Taxonomy" id="2006564"/>
    <lineage>
        <taxon>Bacteria</taxon>
        <taxon>Pseudomonadati</taxon>
        <taxon>Bacteroidota</taxon>
        <taxon>Bacteroidia</taxon>
        <taxon>Marinilabiliales</taxon>
        <taxon>Marinilabiliaceae</taxon>
        <taxon>Carboxylicivirga</taxon>
    </lineage>
</organism>
<dbReference type="Proteomes" id="UP000679220">
    <property type="component" value="Unassembled WGS sequence"/>
</dbReference>
<gene>
    <name evidence="2" type="ORF">KDU71_10600</name>
</gene>
<evidence type="ECO:0000313" key="2">
    <source>
        <dbReference type="EMBL" id="MBR8536008.1"/>
    </source>
</evidence>
<dbReference type="InterPro" id="IPR010496">
    <property type="entry name" value="AL/BT2_dom"/>
</dbReference>
<reference evidence="2" key="2">
    <citation type="submission" date="2021-04" db="EMBL/GenBank/DDBJ databases">
        <authorList>
            <person name="Zhang T."/>
            <person name="Zhang Y."/>
            <person name="Lu D."/>
            <person name="Zuo D."/>
            <person name="Du Z."/>
        </authorList>
    </citation>
    <scope>NUCLEOTIDE SEQUENCE</scope>
    <source>
        <strain evidence="2">JR1</strain>
    </source>
</reference>
<accession>A0A941IXY8</accession>
<keyword evidence="3" id="KW-1185">Reference proteome</keyword>
<evidence type="ECO:0000313" key="3">
    <source>
        <dbReference type="Proteomes" id="UP000679220"/>
    </source>
</evidence>
<dbReference type="Gene3D" id="2.60.120.560">
    <property type="entry name" value="Exo-inulinase, domain 1"/>
    <property type="match status" value="1"/>
</dbReference>
<evidence type="ECO:0000259" key="1">
    <source>
        <dbReference type="Pfam" id="PF06439"/>
    </source>
</evidence>
<comment type="caution">
    <text evidence="2">The sequence shown here is derived from an EMBL/GenBank/DDBJ whole genome shotgun (WGS) entry which is preliminary data.</text>
</comment>
<name>A0A941IXY8_9BACT</name>
<dbReference type="GO" id="GO:0016787">
    <property type="term" value="F:hydrolase activity"/>
    <property type="evidence" value="ECO:0007669"/>
    <property type="project" value="InterPro"/>
</dbReference>
<feature type="domain" description="3-keto-alpha-glucoside-1,2-lyase/3-keto-2-hydroxy-glucal hydratase" evidence="1">
    <location>
        <begin position="51"/>
        <end position="238"/>
    </location>
</feature>
<protein>
    <submittedName>
        <fullName evidence="2">DUF1080 domain-containing protein</fullName>
    </submittedName>
</protein>
<sequence length="240" mass="26524">MENYWDRSIPIFASGPIELQAHGTDLAFRDVYIKELDVAGFNLTDEEKADGFVALFNGTDLNGWVGNKTDYLVENSEIVIKPKNGGHGNLYTEKEYADFIYRFEFKLTPGANNGLGIRAPLEGDAAYVGMELQILDNTAPVYAKLQPYQYHGSVYGVIAAKRGYLKPVGEWNTEEVIVKGNKVKVILNGEVIVDGDIAEASANGTLDGKDHPGLKRTKGYIGFLGHGSEVFFRNIRIKEL</sequence>
<dbReference type="AlphaFoldDB" id="A0A941IXY8"/>
<reference evidence="2" key="1">
    <citation type="journal article" date="2018" name="Int. J. Syst. Evol. Microbiol.">
        <title>Carboxylicivirga sediminis sp. nov., isolated from coastal sediment.</title>
        <authorList>
            <person name="Wang F.Q."/>
            <person name="Ren L.H."/>
            <person name="Zou R.J."/>
            <person name="Sun Y.Z."/>
            <person name="Liu X.J."/>
            <person name="Jiang F."/>
            <person name="Liu L.J."/>
        </authorList>
    </citation>
    <scope>NUCLEOTIDE SEQUENCE</scope>
    <source>
        <strain evidence="2">JR1</strain>
    </source>
</reference>
<dbReference type="Pfam" id="PF06439">
    <property type="entry name" value="3keto-disac_hyd"/>
    <property type="match status" value="1"/>
</dbReference>
<proteinExistence type="predicted"/>